<protein>
    <recommendedName>
        <fullName evidence="2">Rad50/SbcC-type AAA domain-containing protein</fullName>
    </recommendedName>
</protein>
<dbReference type="EMBL" id="JAANXD010000076">
    <property type="protein sequence ID" value="MBS1258874.1"/>
    <property type="molecule type" value="Genomic_DNA"/>
</dbReference>
<dbReference type="AlphaFoldDB" id="A0A941W3J0"/>
<dbReference type="NCBIfam" id="TIGR03185">
    <property type="entry name" value="DNA_S_dndD"/>
    <property type="match status" value="1"/>
</dbReference>
<name>A0A941W3J0_9BACT</name>
<dbReference type="InterPro" id="IPR027417">
    <property type="entry name" value="P-loop_NTPase"/>
</dbReference>
<dbReference type="Gene3D" id="3.40.50.300">
    <property type="entry name" value="P-loop containing nucleotide triphosphate hydrolases"/>
    <property type="match status" value="2"/>
</dbReference>
<dbReference type="GO" id="GO:0006302">
    <property type="term" value="P:double-strand break repair"/>
    <property type="evidence" value="ECO:0007669"/>
    <property type="project" value="InterPro"/>
</dbReference>
<sequence length="671" mass="77825">MIINKITIDNYGVFCGRHEFVLHSDKPTKKHKPIILFGGMNGAGKTTLFNAIKLCLYGDEIPGQRMNGNYKAFLKGKIHQSRNLLIQPNYASVEVEFQYSKNGRLNTFIVERQWEENQGKIIENLNVKQDGENLDEVEKESWQEFIKELIPVGLSQLFFFDGEKIQKMMSDDSNEEFKKSIKAMLGLDLVERLKADLKIYRTKYLKEKSSKPLELELEELESKLSLIKANKRKLEDQKSTLTNNVKKTENIIMDYNDKIASQGGNYLENREALISKKSSLENEIEIVKENLRELCSGLLPVSLAPSLAKRLREQIIKESEFEDNKIASKLLSKKSRMFLKKINSKGFLDDVLDLKSGDLKKIRKHFEEEVKTHFDEKGNQDKTKILHGLSQQQASITSHNIDSALNDVPNKIKDLTKEYERKFRKLQKIQVDLQRVPDEELLRPMHEKLNELYKESGGLESEMKGLDEKLGQLINDQNEIERKIEQVDSKLEENSKTDKKLMLVKKTEKVIDSYYMELAKLKSLNLTNEFTNIFNNLHRKKDMIHRIEINQETFDVSLYDINNKVIDKNKLSSGEMEIFAMSMVWGLAKISGQNLPFIIDTPLGRLDSHHRDNILKIFFPNASHQMLIFSTDTEVDRKNFDTLKPFISTAYHLEHSDSDKSTRAKKGYFWN</sequence>
<feature type="coiled-coil region" evidence="1">
    <location>
        <begin position="412"/>
        <end position="497"/>
    </location>
</feature>
<evidence type="ECO:0000256" key="1">
    <source>
        <dbReference type="SAM" id="Coils"/>
    </source>
</evidence>
<evidence type="ECO:0000313" key="3">
    <source>
        <dbReference type="EMBL" id="MBS1258874.1"/>
    </source>
</evidence>
<dbReference type="SUPFAM" id="SSF52540">
    <property type="entry name" value="P-loop containing nucleoside triphosphate hydrolases"/>
    <property type="match status" value="2"/>
</dbReference>
<evidence type="ECO:0000313" key="4">
    <source>
        <dbReference type="Proteomes" id="UP000722750"/>
    </source>
</evidence>
<dbReference type="Proteomes" id="UP000722750">
    <property type="component" value="Unassembled WGS sequence"/>
</dbReference>
<reference evidence="3" key="1">
    <citation type="journal article" date="2021" name="ISME J.">
        <title>Fine-scale metabolic discontinuity in a stratified prokaryote microbiome of a Red Sea deep halocline.</title>
        <authorList>
            <person name="Michoud G."/>
            <person name="Ngugi D.K."/>
            <person name="Barozzi A."/>
            <person name="Merlino G."/>
            <person name="Calleja M.L."/>
            <person name="Delgado-Huertas A."/>
            <person name="Moran X.A.G."/>
            <person name="Daffonchio D."/>
        </authorList>
    </citation>
    <scope>NUCLEOTIDE SEQUENCE</scope>
    <source>
        <strain evidence="3">SuakinDeep_MAG55_1</strain>
    </source>
</reference>
<feature type="domain" description="Rad50/SbcC-type AAA" evidence="2">
    <location>
        <begin position="5"/>
        <end position="257"/>
    </location>
</feature>
<organism evidence="3 4">
    <name type="scientific">Candidatus Scalindua arabica</name>
    <dbReference type="NCBI Taxonomy" id="1127984"/>
    <lineage>
        <taxon>Bacteria</taxon>
        <taxon>Pseudomonadati</taxon>
        <taxon>Planctomycetota</taxon>
        <taxon>Candidatus Brocadiia</taxon>
        <taxon>Candidatus Brocadiales</taxon>
        <taxon>Candidatus Scalinduaceae</taxon>
        <taxon>Candidatus Scalindua</taxon>
    </lineage>
</organism>
<dbReference type="GO" id="GO:0016887">
    <property type="term" value="F:ATP hydrolysis activity"/>
    <property type="evidence" value="ECO:0007669"/>
    <property type="project" value="InterPro"/>
</dbReference>
<comment type="caution">
    <text evidence="3">The sequence shown here is derived from an EMBL/GenBank/DDBJ whole genome shotgun (WGS) entry which is preliminary data.</text>
</comment>
<evidence type="ECO:0000259" key="2">
    <source>
        <dbReference type="Pfam" id="PF13476"/>
    </source>
</evidence>
<gene>
    <name evidence="3" type="ORF">MAG551_01938</name>
</gene>
<proteinExistence type="predicted"/>
<dbReference type="InterPro" id="IPR017599">
    <property type="entry name" value="DNA_S_DndD"/>
</dbReference>
<keyword evidence="1" id="KW-0175">Coiled coil</keyword>
<accession>A0A941W3J0</accession>
<dbReference type="PANTHER" id="PTHR32114:SF2">
    <property type="entry name" value="ABC TRANSPORTER ABCH.3"/>
    <property type="match status" value="1"/>
</dbReference>
<dbReference type="PANTHER" id="PTHR32114">
    <property type="entry name" value="ABC TRANSPORTER ABCH.3"/>
    <property type="match status" value="1"/>
</dbReference>
<feature type="coiled-coil region" evidence="1">
    <location>
        <begin position="217"/>
        <end position="297"/>
    </location>
</feature>
<dbReference type="InterPro" id="IPR038729">
    <property type="entry name" value="Rad50/SbcC_AAA"/>
</dbReference>
<dbReference type="Pfam" id="PF13476">
    <property type="entry name" value="AAA_23"/>
    <property type="match status" value="1"/>
</dbReference>